<dbReference type="InterPro" id="IPR029055">
    <property type="entry name" value="Ntn_hydrolases_N"/>
</dbReference>
<name>H9D1C7_9CAUD</name>
<dbReference type="PROSITE" id="PS51278">
    <property type="entry name" value="GATASE_TYPE_2"/>
    <property type="match status" value="1"/>
</dbReference>
<dbReference type="CDD" id="cd00352">
    <property type="entry name" value="Gn_AT_II"/>
    <property type="match status" value="1"/>
</dbReference>
<dbReference type="OrthoDB" id="20313at10239"/>
<dbReference type="GeneID" id="14016688"/>
<dbReference type="InterPro" id="IPR017932">
    <property type="entry name" value="GATase_2_dom"/>
</dbReference>
<accession>H9D1C7</accession>
<dbReference type="EMBL" id="JQ446452">
    <property type="protein sequence ID" value="AFE86169.1"/>
    <property type="molecule type" value="Genomic_DNA"/>
</dbReference>
<keyword evidence="3" id="KW-1185">Reference proteome</keyword>
<dbReference type="RefSeq" id="YP_007010514.1">
    <property type="nucleotide sequence ID" value="NC_019540.1"/>
</dbReference>
<dbReference type="GO" id="GO:0016740">
    <property type="term" value="F:transferase activity"/>
    <property type="evidence" value="ECO:0007669"/>
    <property type="project" value="UniProtKB-KW"/>
</dbReference>
<evidence type="ECO:0000313" key="3">
    <source>
        <dbReference type="Proteomes" id="UP000004791"/>
    </source>
</evidence>
<reference evidence="2 3" key="1">
    <citation type="journal article" date="2012" name="J. Virol.">
        <title>Sequence and structural characterization of great salt lake bacteriophage CW02, a member of the T7-like supergroup.</title>
        <authorList>
            <person name="Shen P.S."/>
            <person name="Domek M.J."/>
            <person name="Sanz-Garcia E."/>
            <person name="Makaju A."/>
            <person name="Taylor R.M."/>
            <person name="Hoggan R."/>
            <person name="Culumber M.D."/>
            <person name="Oberg C.J."/>
            <person name="Breakwell D.P."/>
            <person name="Prince J.T."/>
            <person name="Belnap D.M."/>
        </authorList>
    </citation>
    <scope>NUCLEOTIDE SEQUENCE [LARGE SCALE GENOMIC DNA]</scope>
</reference>
<protein>
    <submittedName>
        <fullName evidence="2">Putative amidotransferase</fullName>
    </submittedName>
</protein>
<dbReference type="Pfam" id="PF13522">
    <property type="entry name" value="GATase_6"/>
    <property type="match status" value="1"/>
</dbReference>
<dbReference type="Gene3D" id="3.60.20.10">
    <property type="entry name" value="Glutamine Phosphoribosylpyrophosphate, subunit 1, domain 1"/>
    <property type="match status" value="1"/>
</dbReference>
<evidence type="ECO:0000313" key="2">
    <source>
        <dbReference type="EMBL" id="AFE86169.1"/>
    </source>
</evidence>
<dbReference type="Proteomes" id="UP000004791">
    <property type="component" value="Segment"/>
</dbReference>
<feature type="domain" description="Glutamine amidotransferase type-2" evidence="1">
    <location>
        <begin position="2"/>
        <end position="207"/>
    </location>
</feature>
<evidence type="ECO:0000259" key="1">
    <source>
        <dbReference type="PROSITE" id="PS51278"/>
    </source>
</evidence>
<organism evidence="2 3">
    <name type="scientific">Salinivibrio phage CW02</name>
    <dbReference type="NCBI Taxonomy" id="1161935"/>
    <lineage>
        <taxon>Viruses</taxon>
        <taxon>Duplodnaviria</taxon>
        <taxon>Heunggongvirae</taxon>
        <taxon>Uroviricota</taxon>
        <taxon>Caudoviricetes</taxon>
        <taxon>Zobellviridae</taxon>
        <taxon>Salinovirus</taxon>
        <taxon>Salinovirus utanense</taxon>
    </lineage>
</organism>
<sequence length="437" mass="48792">MCGIIGVVGNISTSEENAFKTMLQLDVLRGRHSTGIIAVDRQGNLHSDKEPWLPQDFLDKESVKDIFRKNLRLLIGHNRHATVGAKNKAGAHPFEFENVIGVHNGTTSKFPFKDSTKFTVDSEALYNNLNTEGIEDTWLKVQGAASLAYYDKQLDNFHLVRNNERPMNYAYSEDGLTMFFASEPWMIQVACSKANIKIGNVMRTALDSLYTMPVMAVGKVTPSVSKLEAYVAPKQTSNPYSSGYSPFGSPKSTPTDNRTNWWNYSMGDTIHAEVVYIHDNPNGSTKVQVKDSHNPKFTFECTIGVGYEELVEELDNHMGLWEVDVLTASQKNMTVNYKTFMPIELEDEDDEGLSFLVESFDSLVVTRDMFNTRSVVDSDCCLCGDPLDFDKAGVDFNGFDLGQGSPLFVCTSCQSSIPDIEYYGDVLKITRITNKAI</sequence>
<dbReference type="KEGG" id="vg:14016688"/>
<proteinExistence type="predicted"/>
<keyword evidence="2" id="KW-0808">Transferase</keyword>
<dbReference type="SUPFAM" id="SSF56235">
    <property type="entry name" value="N-terminal nucleophile aminohydrolases (Ntn hydrolases)"/>
    <property type="match status" value="1"/>
</dbReference>